<dbReference type="GeneID" id="64969254"/>
<gene>
    <name evidence="2" type="ORF">APUU_12077S</name>
</gene>
<reference evidence="2" key="2">
    <citation type="submission" date="2021-02" db="EMBL/GenBank/DDBJ databases">
        <title>Aspergillus puulaauensis MK2 genome sequence.</title>
        <authorList>
            <person name="Futagami T."/>
            <person name="Mori K."/>
            <person name="Kadooka C."/>
            <person name="Tanaka T."/>
        </authorList>
    </citation>
    <scope>NUCLEOTIDE SEQUENCE</scope>
    <source>
        <strain evidence="2">MK2</strain>
    </source>
</reference>
<dbReference type="EMBL" id="AP024443">
    <property type="protein sequence ID" value="BCS19249.1"/>
    <property type="molecule type" value="Genomic_DNA"/>
</dbReference>
<organism evidence="2 3">
    <name type="scientific">Aspergillus puulaauensis</name>
    <dbReference type="NCBI Taxonomy" id="1220207"/>
    <lineage>
        <taxon>Eukaryota</taxon>
        <taxon>Fungi</taxon>
        <taxon>Dikarya</taxon>
        <taxon>Ascomycota</taxon>
        <taxon>Pezizomycotina</taxon>
        <taxon>Eurotiomycetes</taxon>
        <taxon>Eurotiomycetidae</taxon>
        <taxon>Eurotiales</taxon>
        <taxon>Aspergillaceae</taxon>
        <taxon>Aspergillus</taxon>
    </lineage>
</organism>
<dbReference type="RefSeq" id="XP_041551443.1">
    <property type="nucleotide sequence ID" value="XM_041698238.1"/>
</dbReference>
<evidence type="ECO:0000313" key="3">
    <source>
        <dbReference type="Proteomes" id="UP000654913"/>
    </source>
</evidence>
<accession>A0A7R7XDC4</accession>
<evidence type="ECO:0000313" key="2">
    <source>
        <dbReference type="EMBL" id="BCS19249.1"/>
    </source>
</evidence>
<protein>
    <submittedName>
        <fullName evidence="2">Uncharacterized protein</fullName>
    </submittedName>
</protein>
<reference evidence="2" key="1">
    <citation type="submission" date="2021-01" db="EMBL/GenBank/DDBJ databases">
        <authorList>
            <consortium name="Aspergillus puulaauensis MK2 genome sequencing consortium"/>
            <person name="Kazuki M."/>
            <person name="Futagami T."/>
        </authorList>
    </citation>
    <scope>NUCLEOTIDE SEQUENCE</scope>
    <source>
        <strain evidence="2">MK2</strain>
    </source>
</reference>
<evidence type="ECO:0000256" key="1">
    <source>
        <dbReference type="SAM" id="MobiDB-lite"/>
    </source>
</evidence>
<name>A0A7R7XDC4_9EURO</name>
<feature type="compositionally biased region" description="Basic and acidic residues" evidence="1">
    <location>
        <begin position="12"/>
        <end position="24"/>
    </location>
</feature>
<proteinExistence type="predicted"/>
<dbReference type="Proteomes" id="UP000654913">
    <property type="component" value="Chromosome 1"/>
</dbReference>
<feature type="region of interest" description="Disordered" evidence="1">
    <location>
        <begin position="1"/>
        <end position="34"/>
    </location>
</feature>
<keyword evidence="3" id="KW-1185">Reference proteome</keyword>
<sequence>MRGVSASQRGSEGGERSTGREKWRQVKHSSPSAVATTVNNRSCELVMGLAVCRNRNFAADLRTTTQQVCFSIPKRPGRGVWSVHCLSSFVSLSGLVTARPLPPSGELEATKNLHL</sequence>
<dbReference type="KEGG" id="apuu:APUU_12077S"/>
<dbReference type="AlphaFoldDB" id="A0A7R7XDC4"/>